<comment type="subcellular location">
    <subcellularLocation>
        <location evidence="1">Cell outer membrane</location>
    </subcellularLocation>
</comment>
<dbReference type="PROSITE" id="PS51123">
    <property type="entry name" value="OMPA_2"/>
    <property type="match status" value="1"/>
</dbReference>
<dbReference type="CDD" id="cd07185">
    <property type="entry name" value="OmpA_C-like"/>
    <property type="match status" value="1"/>
</dbReference>
<dbReference type="SUPFAM" id="SSF103088">
    <property type="entry name" value="OmpA-like"/>
    <property type="match status" value="1"/>
</dbReference>
<dbReference type="EMBL" id="JBHTLD010000109">
    <property type="protein sequence ID" value="MFD1187018.1"/>
    <property type="molecule type" value="Genomic_DNA"/>
</dbReference>
<dbReference type="Gene3D" id="3.30.1330.60">
    <property type="entry name" value="OmpA-like domain"/>
    <property type="match status" value="1"/>
</dbReference>
<evidence type="ECO:0000313" key="8">
    <source>
        <dbReference type="Proteomes" id="UP001597094"/>
    </source>
</evidence>
<dbReference type="InterPro" id="IPR036737">
    <property type="entry name" value="OmpA-like_sf"/>
</dbReference>
<dbReference type="PANTHER" id="PTHR30329:SF21">
    <property type="entry name" value="LIPOPROTEIN YIAD-RELATED"/>
    <property type="match status" value="1"/>
</dbReference>
<feature type="domain" description="OmpA-like" evidence="6">
    <location>
        <begin position="540"/>
        <end position="660"/>
    </location>
</feature>
<evidence type="ECO:0000256" key="5">
    <source>
        <dbReference type="SAM" id="SignalP"/>
    </source>
</evidence>
<dbReference type="InterPro" id="IPR008969">
    <property type="entry name" value="CarboxyPept-like_regulatory"/>
</dbReference>
<evidence type="ECO:0000256" key="3">
    <source>
        <dbReference type="ARBA" id="ARBA00023237"/>
    </source>
</evidence>
<accession>A0ABW3SQ52</accession>
<dbReference type="InterPro" id="IPR011659">
    <property type="entry name" value="WD40"/>
</dbReference>
<dbReference type="InterPro" id="IPR006665">
    <property type="entry name" value="OmpA-like"/>
</dbReference>
<dbReference type="InterPro" id="IPR011990">
    <property type="entry name" value="TPR-like_helical_dom_sf"/>
</dbReference>
<keyword evidence="2 4" id="KW-0472">Membrane</keyword>
<keyword evidence="8" id="KW-1185">Reference proteome</keyword>
<gene>
    <name evidence="7" type="ORF">ACFQ2O_12455</name>
</gene>
<reference evidence="8" key="1">
    <citation type="journal article" date="2019" name="Int. J. Syst. Evol. Microbiol.">
        <title>The Global Catalogue of Microorganisms (GCM) 10K type strain sequencing project: providing services to taxonomists for standard genome sequencing and annotation.</title>
        <authorList>
            <consortium name="The Broad Institute Genomics Platform"/>
            <consortium name="The Broad Institute Genome Sequencing Center for Infectious Disease"/>
            <person name="Wu L."/>
            <person name="Ma J."/>
        </authorList>
    </citation>
    <scope>NUCLEOTIDE SEQUENCE [LARGE SCALE GENOMIC DNA]</scope>
    <source>
        <strain evidence="8">JCM 31319</strain>
    </source>
</reference>
<feature type="signal peptide" evidence="5">
    <location>
        <begin position="1"/>
        <end position="24"/>
    </location>
</feature>
<dbReference type="RefSeq" id="WP_377528052.1">
    <property type="nucleotide sequence ID" value="NZ_JBHTLD010000109.1"/>
</dbReference>
<evidence type="ECO:0000256" key="4">
    <source>
        <dbReference type="PROSITE-ProRule" id="PRU00473"/>
    </source>
</evidence>
<evidence type="ECO:0000313" key="7">
    <source>
        <dbReference type="EMBL" id="MFD1187018.1"/>
    </source>
</evidence>
<evidence type="ECO:0000256" key="1">
    <source>
        <dbReference type="ARBA" id="ARBA00004442"/>
    </source>
</evidence>
<dbReference type="InterPro" id="IPR050330">
    <property type="entry name" value="Bact_OuterMem_StrucFunc"/>
</dbReference>
<dbReference type="Gene3D" id="1.25.40.10">
    <property type="entry name" value="Tetratricopeptide repeat domain"/>
    <property type="match status" value="1"/>
</dbReference>
<protein>
    <submittedName>
        <fullName evidence="7">OmpA family protein</fullName>
    </submittedName>
</protein>
<dbReference type="SUPFAM" id="SSF82171">
    <property type="entry name" value="DPP6 N-terminal domain-like"/>
    <property type="match status" value="1"/>
</dbReference>
<name>A0ABW3SQ52_9BACT</name>
<organism evidence="7 8">
    <name type="scientific">Pontibacter rugosus</name>
    <dbReference type="NCBI Taxonomy" id="1745966"/>
    <lineage>
        <taxon>Bacteria</taxon>
        <taxon>Pseudomonadati</taxon>
        <taxon>Bacteroidota</taxon>
        <taxon>Cytophagia</taxon>
        <taxon>Cytophagales</taxon>
        <taxon>Hymenobacteraceae</taxon>
        <taxon>Pontibacter</taxon>
    </lineage>
</organism>
<dbReference type="SUPFAM" id="SSF49464">
    <property type="entry name" value="Carboxypeptidase regulatory domain-like"/>
    <property type="match status" value="1"/>
</dbReference>
<dbReference type="InterPro" id="IPR006664">
    <property type="entry name" value="OMP_bac"/>
</dbReference>
<comment type="caution">
    <text evidence="7">The sequence shown here is derived from an EMBL/GenBank/DDBJ whole genome shotgun (WGS) entry which is preliminary data.</text>
</comment>
<dbReference type="PANTHER" id="PTHR30329">
    <property type="entry name" value="STATOR ELEMENT OF FLAGELLAR MOTOR COMPLEX"/>
    <property type="match status" value="1"/>
</dbReference>
<proteinExistence type="predicted"/>
<evidence type="ECO:0000256" key="2">
    <source>
        <dbReference type="ARBA" id="ARBA00023136"/>
    </source>
</evidence>
<dbReference type="Proteomes" id="UP001597094">
    <property type="component" value="Unassembled WGS sequence"/>
</dbReference>
<dbReference type="Pfam" id="PF07676">
    <property type="entry name" value="PD40"/>
    <property type="match status" value="2"/>
</dbReference>
<keyword evidence="5" id="KW-0732">Signal</keyword>
<dbReference type="Pfam" id="PF00691">
    <property type="entry name" value="OmpA"/>
    <property type="match status" value="1"/>
</dbReference>
<dbReference type="PRINTS" id="PR01021">
    <property type="entry name" value="OMPADOMAIN"/>
</dbReference>
<feature type="chain" id="PRO_5046204274" evidence="5">
    <location>
        <begin position="25"/>
        <end position="660"/>
    </location>
</feature>
<dbReference type="SUPFAM" id="SSF48452">
    <property type="entry name" value="TPR-like"/>
    <property type="match status" value="1"/>
</dbReference>
<sequence length="660" mass="73920">MKRTFTLALLLLWIATAGPLAVLAQDMKQADKYFSNFEFSLALEAYKKVLETGEPNLTVVQRIADSYRILNNSKEAEFWYAQAISFPNADPSNIYLYAEASKRNANYEKAKQLFLEYGRKVPAQSALALRMAASCDTALVWMKNPKPFSLKQLKEINSAGADFSPVRTKEGLFLASDRLMSDKRQQTERNNWTGNGFIQMYFAKAKTDTSWASPAPLPSSVNTAYHNGPADYLEKEETLFFTRTHVVKRRVGVTSGDPTSWFKGSANSTHTNRHGIYTAKRKGEKWENIQPFKYNNTEEFSIGHPAIRPDGRVLYFVSDMSGGLGETDVYYSERQADGSWGKPINAGPKINTSGRESFVSIGEDGNLYFSSDGHIGMGGLDLFKAIGTHGAWTGVVNLKYPLNTSQDDFGIAVDSTGTKGMLSSSRLSGSGFDDILTFEEVRIPCTLTGKTVERLAQAGTVRKVEVPVPNVLLQLYEDGSDKAIEVYSDANGNFTFPVKAGMKYNIRGTKPKYLTQSLVVSPDCRFNTDSVKVEMVFNRDTPNKPIVLENIYYDLDKFDIKPEAARELDKLVQLLKDNPSIRIELSSHTDSRQSDRYNQMLSQLRAQSAVDYIISSGIARERLVAKGYGETRLINRCKDDVSCSEDQHQENRRTEFKILR</sequence>
<evidence type="ECO:0000259" key="6">
    <source>
        <dbReference type="PROSITE" id="PS51123"/>
    </source>
</evidence>
<keyword evidence="3" id="KW-0998">Cell outer membrane</keyword>